<dbReference type="EMBL" id="JABCRI010000006">
    <property type="protein sequence ID" value="KAF8405358.1"/>
    <property type="molecule type" value="Genomic_DNA"/>
</dbReference>
<accession>A0A835DIZ5</accession>
<proteinExistence type="predicted"/>
<protein>
    <recommendedName>
        <fullName evidence="1">Myb/SANT-like domain-containing protein</fullName>
    </recommendedName>
</protein>
<evidence type="ECO:0000259" key="1">
    <source>
        <dbReference type="Pfam" id="PF12776"/>
    </source>
</evidence>
<gene>
    <name evidence="2" type="ORF">HHK36_010262</name>
</gene>
<name>A0A835DIZ5_TETSI</name>
<dbReference type="OMA" id="QSSHYGE"/>
<evidence type="ECO:0000313" key="3">
    <source>
        <dbReference type="Proteomes" id="UP000655225"/>
    </source>
</evidence>
<reference evidence="2 3" key="1">
    <citation type="submission" date="2020-04" db="EMBL/GenBank/DDBJ databases">
        <title>Plant Genome Project.</title>
        <authorList>
            <person name="Zhang R.-G."/>
        </authorList>
    </citation>
    <scope>NUCLEOTIDE SEQUENCE [LARGE SCALE GENOMIC DNA]</scope>
    <source>
        <strain evidence="2">YNK0</strain>
        <tissue evidence="2">Leaf</tissue>
    </source>
</reference>
<sequence>MGSQPNRKLPKQERLRTRWTTSLDKIFADLVVEQIHQGNRSDNVFDQEAWKYIQDEFNKQSGLNFNKQQLRKHLDVLRTRYYNLKSIFDQSDFGMVESCCMVTTEYDVWEDYIEAHPKPETIKIKDCPIYEQLCTIFTESGADGRHAQSSHYQGMDKKTVGMETPGMTSCSKKASMPVDAAAPSMFVQDDASLPTGLDMNIADRQKKRQSETPFTPGHHSRNHDGINDAIAEAMFEMAASSKLRAVVMTQIGDQFSITNCIKVLDEIQGIDQHLYFAALDLFENPNLRETFISLKCDKRLQGKCSAPSTSVV</sequence>
<dbReference type="Pfam" id="PF12776">
    <property type="entry name" value="Myb_DNA-bind_3"/>
    <property type="match status" value="1"/>
</dbReference>
<dbReference type="PANTHER" id="PTHR47584">
    <property type="match status" value="1"/>
</dbReference>
<feature type="domain" description="Myb/SANT-like" evidence="1">
    <location>
        <begin position="18"/>
        <end position="112"/>
    </location>
</feature>
<dbReference type="OrthoDB" id="1922544at2759"/>
<dbReference type="PANTHER" id="PTHR47584:SF2">
    <property type="entry name" value="L10-INTERACTING MYB DOMAIN-CONTAINING PROTEIN-LIKE"/>
    <property type="match status" value="1"/>
</dbReference>
<comment type="caution">
    <text evidence="2">The sequence shown here is derived from an EMBL/GenBank/DDBJ whole genome shotgun (WGS) entry which is preliminary data.</text>
</comment>
<dbReference type="AlphaFoldDB" id="A0A835DIZ5"/>
<dbReference type="InterPro" id="IPR024752">
    <property type="entry name" value="Myb/SANT-like_dom"/>
</dbReference>
<dbReference type="Proteomes" id="UP000655225">
    <property type="component" value="Unassembled WGS sequence"/>
</dbReference>
<organism evidence="2 3">
    <name type="scientific">Tetracentron sinense</name>
    <name type="common">Spur-leaf</name>
    <dbReference type="NCBI Taxonomy" id="13715"/>
    <lineage>
        <taxon>Eukaryota</taxon>
        <taxon>Viridiplantae</taxon>
        <taxon>Streptophyta</taxon>
        <taxon>Embryophyta</taxon>
        <taxon>Tracheophyta</taxon>
        <taxon>Spermatophyta</taxon>
        <taxon>Magnoliopsida</taxon>
        <taxon>Trochodendrales</taxon>
        <taxon>Trochodendraceae</taxon>
        <taxon>Tetracentron</taxon>
    </lineage>
</organism>
<dbReference type="InterPro" id="IPR045026">
    <property type="entry name" value="LIMYB"/>
</dbReference>
<evidence type="ECO:0000313" key="2">
    <source>
        <dbReference type="EMBL" id="KAF8405358.1"/>
    </source>
</evidence>
<keyword evidence="3" id="KW-1185">Reference proteome</keyword>